<reference evidence="1" key="1">
    <citation type="journal article" date="2021" name="PeerJ">
        <title>Extensive microbial diversity within the chicken gut microbiome revealed by metagenomics and culture.</title>
        <authorList>
            <person name="Gilroy R."/>
            <person name="Ravi A."/>
            <person name="Getino M."/>
            <person name="Pursley I."/>
            <person name="Horton D.L."/>
            <person name="Alikhan N.F."/>
            <person name="Baker D."/>
            <person name="Gharbi K."/>
            <person name="Hall N."/>
            <person name="Watson M."/>
            <person name="Adriaenssens E.M."/>
            <person name="Foster-Nyarko E."/>
            <person name="Jarju S."/>
            <person name="Secka A."/>
            <person name="Antonio M."/>
            <person name="Oren A."/>
            <person name="Chaudhuri R.R."/>
            <person name="La Ragione R."/>
            <person name="Hildebrand F."/>
            <person name="Pallen M.J."/>
        </authorList>
    </citation>
    <scope>NUCLEOTIDE SEQUENCE</scope>
    <source>
        <strain evidence="1">Gambia15-2214</strain>
    </source>
</reference>
<sequence>MQNLHCAFCGKPSLNAFEVVTKKKIFHYDICSECKGITLCKDDFLSKEEQKKRYLHHNNDLSNTGYVSFLGSFLENVFSFLRQKGFLKDETYFVQKHICDYGSGPRPVLVELLHVVSCMQRGGEGQKKAYISQLSSEILCYGELLARTFPLLPDVHCIQGWDPFFNQSEKTEENDLVLCLEVAEHFENPREEFIALADSCKGGGVIALGTLPLPENMTVPEGFKTWWYKDDRTHVAFYTEKAVIACGKAAGLEYLGMASSRIFMFYKPEDA</sequence>
<dbReference type="InterPro" id="IPR029063">
    <property type="entry name" value="SAM-dependent_MTases_sf"/>
</dbReference>
<dbReference type="SUPFAM" id="SSF53335">
    <property type="entry name" value="S-adenosyl-L-methionine-dependent methyltransferases"/>
    <property type="match status" value="1"/>
</dbReference>
<keyword evidence="1" id="KW-0808">Transferase</keyword>
<dbReference type="GO" id="GO:0032259">
    <property type="term" value="P:methylation"/>
    <property type="evidence" value="ECO:0007669"/>
    <property type="project" value="UniProtKB-KW"/>
</dbReference>
<dbReference type="AlphaFoldDB" id="A0A9E2L2K2"/>
<organism evidence="1 2">
    <name type="scientific">Candidatus Treponema excrementipullorum</name>
    <dbReference type="NCBI Taxonomy" id="2838768"/>
    <lineage>
        <taxon>Bacteria</taxon>
        <taxon>Pseudomonadati</taxon>
        <taxon>Spirochaetota</taxon>
        <taxon>Spirochaetia</taxon>
        <taxon>Spirochaetales</taxon>
        <taxon>Treponemataceae</taxon>
        <taxon>Treponema</taxon>
    </lineage>
</organism>
<evidence type="ECO:0000313" key="2">
    <source>
        <dbReference type="Proteomes" id="UP000823914"/>
    </source>
</evidence>
<keyword evidence="1" id="KW-0489">Methyltransferase</keyword>
<gene>
    <name evidence="1" type="ORF">IAA16_05900</name>
</gene>
<proteinExistence type="predicted"/>
<evidence type="ECO:0000313" key="1">
    <source>
        <dbReference type="EMBL" id="MBU3850080.1"/>
    </source>
</evidence>
<accession>A0A9E2L2K2</accession>
<comment type="caution">
    <text evidence="1">The sequence shown here is derived from an EMBL/GenBank/DDBJ whole genome shotgun (WGS) entry which is preliminary data.</text>
</comment>
<dbReference type="GO" id="GO:0008168">
    <property type="term" value="F:methyltransferase activity"/>
    <property type="evidence" value="ECO:0007669"/>
    <property type="project" value="UniProtKB-KW"/>
</dbReference>
<dbReference type="Proteomes" id="UP000823914">
    <property type="component" value="Unassembled WGS sequence"/>
</dbReference>
<protein>
    <submittedName>
        <fullName evidence="1">Class I SAM-dependent methyltransferase</fullName>
    </submittedName>
</protein>
<reference evidence="1" key="2">
    <citation type="submission" date="2021-04" db="EMBL/GenBank/DDBJ databases">
        <authorList>
            <person name="Gilroy R."/>
        </authorList>
    </citation>
    <scope>NUCLEOTIDE SEQUENCE</scope>
    <source>
        <strain evidence="1">Gambia15-2214</strain>
    </source>
</reference>
<name>A0A9E2L2K2_9SPIR</name>
<dbReference type="Gene3D" id="3.40.50.150">
    <property type="entry name" value="Vaccinia Virus protein VP39"/>
    <property type="match status" value="1"/>
</dbReference>
<dbReference type="EMBL" id="JAHLFV010000139">
    <property type="protein sequence ID" value="MBU3850080.1"/>
    <property type="molecule type" value="Genomic_DNA"/>
</dbReference>
<dbReference type="Pfam" id="PF13489">
    <property type="entry name" value="Methyltransf_23"/>
    <property type="match status" value="1"/>
</dbReference>